<evidence type="ECO:0000313" key="7">
    <source>
        <dbReference type="EMBL" id="MDN4174794.1"/>
    </source>
</evidence>
<feature type="domain" description="Glycosyltransferase 2-like" evidence="6">
    <location>
        <begin position="20"/>
        <end position="176"/>
    </location>
</feature>
<organism evidence="7 8">
    <name type="scientific">Nocardioides oceani</name>
    <dbReference type="NCBI Taxonomy" id="3058369"/>
    <lineage>
        <taxon>Bacteria</taxon>
        <taxon>Bacillati</taxon>
        <taxon>Actinomycetota</taxon>
        <taxon>Actinomycetes</taxon>
        <taxon>Propionibacteriales</taxon>
        <taxon>Nocardioidaceae</taxon>
        <taxon>Nocardioides</taxon>
    </lineage>
</organism>
<evidence type="ECO:0000256" key="5">
    <source>
        <dbReference type="SAM" id="MobiDB-lite"/>
    </source>
</evidence>
<dbReference type="Gene3D" id="3.90.550.10">
    <property type="entry name" value="Spore Coat Polysaccharide Biosynthesis Protein SpsA, Chain A"/>
    <property type="match status" value="1"/>
</dbReference>
<comment type="caution">
    <text evidence="7">The sequence shown here is derived from an EMBL/GenBank/DDBJ whole genome shotgun (WGS) entry which is preliminary data.</text>
</comment>
<evidence type="ECO:0000256" key="4">
    <source>
        <dbReference type="ARBA" id="ARBA00022679"/>
    </source>
</evidence>
<evidence type="ECO:0000259" key="6">
    <source>
        <dbReference type="Pfam" id="PF00535"/>
    </source>
</evidence>
<dbReference type="SUPFAM" id="SSF53448">
    <property type="entry name" value="Nucleotide-diphospho-sugar transferases"/>
    <property type="match status" value="1"/>
</dbReference>
<keyword evidence="8" id="KW-1185">Reference proteome</keyword>
<evidence type="ECO:0000256" key="1">
    <source>
        <dbReference type="ARBA" id="ARBA00004776"/>
    </source>
</evidence>
<name>A0ABT8FJK5_9ACTN</name>
<dbReference type="PANTHER" id="PTHR43179">
    <property type="entry name" value="RHAMNOSYLTRANSFERASE WBBL"/>
    <property type="match status" value="1"/>
</dbReference>
<comment type="pathway">
    <text evidence="1">Cell wall biogenesis; cell wall polysaccharide biosynthesis.</text>
</comment>
<dbReference type="PANTHER" id="PTHR43179:SF12">
    <property type="entry name" value="GALACTOFURANOSYLTRANSFERASE GLFT2"/>
    <property type="match status" value="1"/>
</dbReference>
<feature type="region of interest" description="Disordered" evidence="5">
    <location>
        <begin position="307"/>
        <end position="364"/>
    </location>
</feature>
<reference evidence="7" key="1">
    <citation type="submission" date="2023-06" db="EMBL/GenBank/DDBJ databases">
        <title>Draft genome sequence of Nocardioides sp. SOB77.</title>
        <authorList>
            <person name="Zhang G."/>
        </authorList>
    </citation>
    <scope>NUCLEOTIDE SEQUENCE</scope>
    <source>
        <strain evidence="7">SOB77</strain>
    </source>
</reference>
<protein>
    <submittedName>
        <fullName evidence="7">Glycosyltransferase family 2 protein</fullName>
        <ecNumber evidence="7">2.4.-.-</ecNumber>
    </submittedName>
</protein>
<keyword evidence="4 7" id="KW-0808">Transferase</keyword>
<dbReference type="InterPro" id="IPR029044">
    <property type="entry name" value="Nucleotide-diphossugar_trans"/>
</dbReference>
<evidence type="ECO:0000256" key="3">
    <source>
        <dbReference type="ARBA" id="ARBA00022676"/>
    </source>
</evidence>
<sequence length="364" mass="38350">MTSNPHHATDAPTVGVMVATHTAERLALVRTAVASVQAQTRRPDELLVMVDNDEALAERVRAVVPGVRVAAMGVNSGVSAARTRGAELMTSDLVVFLDDDAVADERWLERLLAPMADPAVLGASGRSLAVFGARRPVWLPEEFLWTLGCSYRGMPTGPARVRNFYGGCAVVRRETFLAVGGFDPATGYHGDVIGGGEEADFCLRATAATGGEFAFEPGAVIRHHVPAPRLTWSYFVRRCHGEGVMKARLAARLPAGSLGPERAFALRLPLAVLRAVVTGHPARALGIVVGCVAVLAGLLAGRSRASAVSGASGPHTIVQLNDRGPVEALPRDTTAQLNDRRPPAAAHHPGPHQPPDQTPSRVTG</sequence>
<evidence type="ECO:0000256" key="2">
    <source>
        <dbReference type="ARBA" id="ARBA00006739"/>
    </source>
</evidence>
<dbReference type="Proteomes" id="UP001168620">
    <property type="component" value="Unassembled WGS sequence"/>
</dbReference>
<dbReference type="RefSeq" id="WP_300953886.1">
    <property type="nucleotide sequence ID" value="NZ_JAUHJQ010000008.1"/>
</dbReference>
<dbReference type="InterPro" id="IPR001173">
    <property type="entry name" value="Glyco_trans_2-like"/>
</dbReference>
<dbReference type="GO" id="GO:0016757">
    <property type="term" value="F:glycosyltransferase activity"/>
    <property type="evidence" value="ECO:0007669"/>
    <property type="project" value="UniProtKB-KW"/>
</dbReference>
<dbReference type="EMBL" id="JAUHJQ010000008">
    <property type="protein sequence ID" value="MDN4174794.1"/>
    <property type="molecule type" value="Genomic_DNA"/>
</dbReference>
<proteinExistence type="inferred from homology"/>
<dbReference type="EC" id="2.4.-.-" evidence="7"/>
<comment type="similarity">
    <text evidence="2">Belongs to the glycosyltransferase 2 family.</text>
</comment>
<accession>A0ABT8FJK5</accession>
<gene>
    <name evidence="7" type="ORF">QWY28_17665</name>
</gene>
<evidence type="ECO:0000313" key="8">
    <source>
        <dbReference type="Proteomes" id="UP001168620"/>
    </source>
</evidence>
<keyword evidence="3 7" id="KW-0328">Glycosyltransferase</keyword>
<dbReference type="Pfam" id="PF00535">
    <property type="entry name" value="Glycos_transf_2"/>
    <property type="match status" value="1"/>
</dbReference>